<feature type="chain" id="PRO_5028438779" evidence="2">
    <location>
        <begin position="27"/>
        <end position="302"/>
    </location>
</feature>
<feature type="region of interest" description="Disordered" evidence="1">
    <location>
        <begin position="141"/>
        <end position="178"/>
    </location>
</feature>
<proteinExistence type="predicted"/>
<evidence type="ECO:0000256" key="2">
    <source>
        <dbReference type="SAM" id="SignalP"/>
    </source>
</evidence>
<dbReference type="KEGG" id="pvp:105308131"/>
<keyword evidence="3" id="KW-1185">Reference proteome</keyword>
<sequence>MEGCVVGSWAPLGLLLVCLHLSGLFARSIGAVEKKIPQDLRTNLPLLRQPSLTGLSNSKHPQSKPDSRANDLARILLKPNASPSDGSQPAGGSGVQRWPPSWGLPSMDSWPSEDPWQMVAAAMEDQMEEEPPEELSLPSSVVALPLGGGSSAHSAGPSPEASLLHQDAESRQLPRSNVQRAQGEIIAQNPHWSLIKKIQQPLLPGHPWGTLSPSVSWGGGGPGTGWGTRPMPHPVGIWGINNQYPSSSWGNVNRYPDSSWGNIHLHPGINNQFPLRVLYPPGSSWNMPADFPNPQNPGSQWG</sequence>
<gene>
    <name evidence="4" type="primary">CUNH6orf15</name>
</gene>
<dbReference type="Proteomes" id="UP000515202">
    <property type="component" value="Unplaced"/>
</dbReference>
<evidence type="ECO:0000313" key="4">
    <source>
        <dbReference type="RefSeq" id="XP_011382220.1"/>
    </source>
</evidence>
<keyword evidence="2" id="KW-0732">Signal</keyword>
<organism evidence="3 4">
    <name type="scientific">Pteropus vampyrus</name>
    <name type="common">Large flying fox</name>
    <dbReference type="NCBI Taxonomy" id="132908"/>
    <lineage>
        <taxon>Eukaryota</taxon>
        <taxon>Metazoa</taxon>
        <taxon>Chordata</taxon>
        <taxon>Craniata</taxon>
        <taxon>Vertebrata</taxon>
        <taxon>Euteleostomi</taxon>
        <taxon>Mammalia</taxon>
        <taxon>Eutheria</taxon>
        <taxon>Laurasiatheria</taxon>
        <taxon>Chiroptera</taxon>
        <taxon>Yinpterochiroptera</taxon>
        <taxon>Pteropodoidea</taxon>
        <taxon>Pteropodidae</taxon>
        <taxon>Pteropodinae</taxon>
        <taxon>Pteropus</taxon>
    </lineage>
</organism>
<feature type="region of interest" description="Disordered" evidence="1">
    <location>
        <begin position="78"/>
        <end position="110"/>
    </location>
</feature>
<dbReference type="RefSeq" id="XP_011382220.1">
    <property type="nucleotide sequence ID" value="XM_011383918.2"/>
</dbReference>
<feature type="compositionally biased region" description="Low complexity" evidence="1">
    <location>
        <begin position="141"/>
        <end position="162"/>
    </location>
</feature>
<dbReference type="Pfam" id="PF15809">
    <property type="entry name" value="STG"/>
    <property type="match status" value="1"/>
</dbReference>
<dbReference type="PANTHER" id="PTHR15817">
    <property type="entry name" value="STG PROTEIN"/>
    <property type="match status" value="1"/>
</dbReference>
<dbReference type="GO" id="GO:0031012">
    <property type="term" value="C:extracellular matrix"/>
    <property type="evidence" value="ECO:0007669"/>
    <property type="project" value="TreeGrafter"/>
</dbReference>
<reference evidence="4" key="1">
    <citation type="submission" date="2025-08" db="UniProtKB">
        <authorList>
            <consortium name="RefSeq"/>
        </authorList>
    </citation>
    <scope>IDENTIFICATION</scope>
    <source>
        <tissue evidence="4">Kidney</tissue>
    </source>
</reference>
<dbReference type="GO" id="GO:0030198">
    <property type="term" value="P:extracellular matrix organization"/>
    <property type="evidence" value="ECO:0007669"/>
    <property type="project" value="TreeGrafter"/>
</dbReference>
<feature type="signal peptide" evidence="2">
    <location>
        <begin position="1"/>
        <end position="26"/>
    </location>
</feature>
<dbReference type="GeneID" id="105308131"/>
<dbReference type="AlphaFoldDB" id="A0A6P3RZ38"/>
<dbReference type="PANTHER" id="PTHR15817:SF2">
    <property type="entry name" value="SIMILAR TO RIKEN CDNA 2300002M23"/>
    <property type="match status" value="1"/>
</dbReference>
<protein>
    <submittedName>
        <fullName evidence="4">Uncharacterized protein C6orf15 homolog</fullName>
    </submittedName>
</protein>
<dbReference type="CTD" id="101664368"/>
<evidence type="ECO:0000313" key="3">
    <source>
        <dbReference type="Proteomes" id="UP000515202"/>
    </source>
</evidence>
<dbReference type="InterPro" id="IPR026135">
    <property type="entry name" value="C6orf15"/>
</dbReference>
<dbReference type="OrthoDB" id="9446516at2759"/>
<evidence type="ECO:0000256" key="1">
    <source>
        <dbReference type="SAM" id="MobiDB-lite"/>
    </source>
</evidence>
<accession>A0A6P3RZ38</accession>
<name>A0A6P3RZ38_PTEVA</name>